<reference evidence="2 3" key="1">
    <citation type="submission" date="2016-10" db="EMBL/GenBank/DDBJ databases">
        <authorList>
            <person name="de Groot N.N."/>
        </authorList>
    </citation>
    <scope>NUCLEOTIDE SEQUENCE [LARGE SCALE GENOMIC DNA]</scope>
    <source>
        <strain evidence="2 3">YAD2003</strain>
    </source>
</reference>
<name>A0A1H6IFV3_RUMFL</name>
<evidence type="ECO:0000313" key="3">
    <source>
        <dbReference type="Proteomes" id="UP000183190"/>
    </source>
</evidence>
<dbReference type="OrthoDB" id="1822736at2"/>
<keyword evidence="1" id="KW-0812">Transmembrane</keyword>
<dbReference type="Proteomes" id="UP000183190">
    <property type="component" value="Unassembled WGS sequence"/>
</dbReference>
<evidence type="ECO:0000313" key="2">
    <source>
        <dbReference type="EMBL" id="SEH48248.1"/>
    </source>
</evidence>
<proteinExistence type="predicted"/>
<dbReference type="AlphaFoldDB" id="A0A1H6IFV3"/>
<protein>
    <submittedName>
        <fullName evidence="2">Uncharacterized protein</fullName>
    </submittedName>
</protein>
<evidence type="ECO:0000256" key="1">
    <source>
        <dbReference type="SAM" id="Phobius"/>
    </source>
</evidence>
<dbReference type="RefSeq" id="WP_074714731.1">
    <property type="nucleotide sequence ID" value="NZ_FNWV01000002.1"/>
</dbReference>
<sequence length="144" mass="16017">MINYIIIVLLAVILAASLITVITEYFIPKNTNAGRVLRAVRIRLREKSRTSLCVTAIVVFIIALVTGDDEKPKMLGALLIMLLTLMVLHPEDFLSIFRQRKKKKKAVRLGLTPKLAGEVPLAKPAKELEPVEVEAETVTEEGKE</sequence>
<feature type="transmembrane region" description="Helical" evidence="1">
    <location>
        <begin position="6"/>
        <end position="27"/>
    </location>
</feature>
<keyword evidence="1" id="KW-1133">Transmembrane helix</keyword>
<gene>
    <name evidence="2" type="ORF">SAMN02910265_00964</name>
</gene>
<organism evidence="2 3">
    <name type="scientific">Ruminococcus flavefaciens</name>
    <dbReference type="NCBI Taxonomy" id="1265"/>
    <lineage>
        <taxon>Bacteria</taxon>
        <taxon>Bacillati</taxon>
        <taxon>Bacillota</taxon>
        <taxon>Clostridia</taxon>
        <taxon>Eubacteriales</taxon>
        <taxon>Oscillospiraceae</taxon>
        <taxon>Ruminococcus</taxon>
    </lineage>
</organism>
<feature type="transmembrane region" description="Helical" evidence="1">
    <location>
        <begin position="77"/>
        <end position="97"/>
    </location>
</feature>
<accession>A0A1H6IFV3</accession>
<feature type="transmembrane region" description="Helical" evidence="1">
    <location>
        <begin position="48"/>
        <end position="65"/>
    </location>
</feature>
<dbReference type="EMBL" id="FNWV01000002">
    <property type="protein sequence ID" value="SEH48248.1"/>
    <property type="molecule type" value="Genomic_DNA"/>
</dbReference>
<keyword evidence="1" id="KW-0472">Membrane</keyword>